<evidence type="ECO:0000256" key="7">
    <source>
        <dbReference type="HAMAP-Rule" id="MF_00009"/>
    </source>
</evidence>
<dbReference type="GO" id="GO:0008270">
    <property type="term" value="F:zinc ion binding"/>
    <property type="evidence" value="ECO:0007669"/>
    <property type="project" value="UniProtKB-UniRule"/>
</dbReference>
<comment type="similarity">
    <text evidence="1 7">Belongs to the endoribonuclease YbeY family.</text>
</comment>
<accession>A0AAJ6BIH9</accession>
<dbReference type="PANTHER" id="PTHR46986">
    <property type="entry name" value="ENDORIBONUCLEASE YBEY, CHLOROPLASTIC"/>
    <property type="match status" value="1"/>
</dbReference>
<evidence type="ECO:0000313" key="8">
    <source>
        <dbReference type="EMBL" id="WEK36889.1"/>
    </source>
</evidence>
<dbReference type="AlphaFoldDB" id="A0AAJ6BIH9"/>
<dbReference type="SUPFAM" id="SSF55486">
    <property type="entry name" value="Metalloproteases ('zincins'), catalytic domain"/>
    <property type="match status" value="1"/>
</dbReference>
<feature type="binding site" evidence="7">
    <location>
        <position position="124"/>
    </location>
    <ligand>
        <name>Zn(2+)</name>
        <dbReference type="ChEBI" id="CHEBI:29105"/>
        <note>catalytic</note>
    </ligand>
</feature>
<dbReference type="GO" id="GO:0004222">
    <property type="term" value="F:metalloendopeptidase activity"/>
    <property type="evidence" value="ECO:0007669"/>
    <property type="project" value="InterPro"/>
</dbReference>
<reference evidence="8" key="1">
    <citation type="submission" date="2023-03" db="EMBL/GenBank/DDBJ databases">
        <title>Andean soil-derived lignocellulolytic bacterial consortium as a source of novel taxa and putative plastic-active enzymes.</title>
        <authorList>
            <person name="Diaz-Garcia L."/>
            <person name="Chuvochina M."/>
            <person name="Feuerriegel G."/>
            <person name="Bunk B."/>
            <person name="Sproer C."/>
            <person name="Streit W.R."/>
            <person name="Rodriguez L.M."/>
            <person name="Overmann J."/>
            <person name="Jimenez D.J."/>
        </authorList>
    </citation>
    <scope>NUCLEOTIDE SEQUENCE</scope>
    <source>
        <strain evidence="8">MAG 7</strain>
    </source>
</reference>
<keyword evidence="2 7" id="KW-0540">Nuclease</keyword>
<dbReference type="Gene3D" id="3.40.390.30">
    <property type="entry name" value="Metalloproteases ('zincins'), catalytic domain"/>
    <property type="match status" value="1"/>
</dbReference>
<keyword evidence="3 7" id="KW-0479">Metal-binding</keyword>
<evidence type="ECO:0000256" key="3">
    <source>
        <dbReference type="ARBA" id="ARBA00022723"/>
    </source>
</evidence>
<dbReference type="EC" id="3.1.-.-" evidence="7"/>
<keyword evidence="4 7" id="KW-0255">Endonuclease</keyword>
<comment type="cofactor">
    <cofactor evidence="7">
        <name>Zn(2+)</name>
        <dbReference type="ChEBI" id="CHEBI:29105"/>
    </cofactor>
    <text evidence="7">Binds 1 zinc ion.</text>
</comment>
<feature type="binding site" evidence="7">
    <location>
        <position position="114"/>
    </location>
    <ligand>
        <name>Zn(2+)</name>
        <dbReference type="ChEBI" id="CHEBI:29105"/>
        <note>catalytic</note>
    </ligand>
</feature>
<feature type="binding site" evidence="7">
    <location>
        <position position="118"/>
    </location>
    <ligand>
        <name>Zn(2+)</name>
        <dbReference type="ChEBI" id="CHEBI:29105"/>
        <note>catalytic</note>
    </ligand>
</feature>
<evidence type="ECO:0000256" key="5">
    <source>
        <dbReference type="ARBA" id="ARBA00022801"/>
    </source>
</evidence>
<dbReference type="HAMAP" id="MF_00009">
    <property type="entry name" value="Endoribonucl_YbeY"/>
    <property type="match status" value="1"/>
</dbReference>
<proteinExistence type="inferred from homology"/>
<dbReference type="Proteomes" id="UP001220610">
    <property type="component" value="Chromosome"/>
</dbReference>
<keyword evidence="6 7" id="KW-0862">Zinc</keyword>
<keyword evidence="7" id="KW-0690">Ribosome biogenesis</keyword>
<keyword evidence="7" id="KW-0698">rRNA processing</keyword>
<dbReference type="InterPro" id="IPR002036">
    <property type="entry name" value="YbeY"/>
</dbReference>
<dbReference type="NCBIfam" id="TIGR00043">
    <property type="entry name" value="rRNA maturation RNase YbeY"/>
    <property type="match status" value="1"/>
</dbReference>
<dbReference type="GO" id="GO:0005737">
    <property type="term" value="C:cytoplasm"/>
    <property type="evidence" value="ECO:0007669"/>
    <property type="project" value="UniProtKB-SubCell"/>
</dbReference>
<keyword evidence="5 7" id="KW-0378">Hydrolase</keyword>
<keyword evidence="7" id="KW-0963">Cytoplasm</keyword>
<comment type="subcellular location">
    <subcellularLocation>
        <location evidence="7">Cytoplasm</location>
    </subcellularLocation>
</comment>
<dbReference type="PANTHER" id="PTHR46986:SF1">
    <property type="entry name" value="ENDORIBONUCLEASE YBEY, CHLOROPLASTIC"/>
    <property type="match status" value="1"/>
</dbReference>
<name>A0AAJ6BIH9_9BACT</name>
<dbReference type="GO" id="GO:0006364">
    <property type="term" value="P:rRNA processing"/>
    <property type="evidence" value="ECO:0007669"/>
    <property type="project" value="UniProtKB-UniRule"/>
</dbReference>
<dbReference type="InterPro" id="IPR023091">
    <property type="entry name" value="MetalPrtase_cat_dom_sf_prd"/>
</dbReference>
<protein>
    <recommendedName>
        <fullName evidence="7">Endoribonuclease YbeY</fullName>
        <ecNumber evidence="7">3.1.-.-</ecNumber>
    </recommendedName>
</protein>
<evidence type="ECO:0000256" key="6">
    <source>
        <dbReference type="ARBA" id="ARBA00022833"/>
    </source>
</evidence>
<dbReference type="EMBL" id="CP119311">
    <property type="protein sequence ID" value="WEK36889.1"/>
    <property type="molecule type" value="Genomic_DNA"/>
</dbReference>
<dbReference type="Pfam" id="PF02130">
    <property type="entry name" value="YbeY"/>
    <property type="match status" value="1"/>
</dbReference>
<evidence type="ECO:0000313" key="9">
    <source>
        <dbReference type="Proteomes" id="UP001220610"/>
    </source>
</evidence>
<organism evidence="8 9">
    <name type="scientific">Candidatus Pseudobacter hemicellulosilyticus</name>
    <dbReference type="NCBI Taxonomy" id="3121375"/>
    <lineage>
        <taxon>Bacteria</taxon>
        <taxon>Pseudomonadati</taxon>
        <taxon>Bacteroidota</taxon>
        <taxon>Chitinophagia</taxon>
        <taxon>Chitinophagales</taxon>
        <taxon>Chitinophagaceae</taxon>
        <taxon>Pseudobacter</taxon>
    </lineage>
</organism>
<gene>
    <name evidence="7 8" type="primary">ybeY</name>
    <name evidence="8" type="ORF">P0Y53_05180</name>
</gene>
<sequence length="145" mass="17123">MMMTKPSSVVSFHYLVPVSLKERTRLQAFIVQLFKKEKKALGGLTYIFCSDDYLLEINKQYLQHDYFTDIITFDLSTTPASIEGEIYISVDRVRDNAQQFNTSITRELHRVIFHGALHLCGYKDKTPKEEVLMRKMEDKYLRLYR</sequence>
<comment type="function">
    <text evidence="7">Single strand-specific metallo-endoribonuclease involved in late-stage 70S ribosome quality control and in maturation of the 3' terminus of the 16S rRNA.</text>
</comment>
<dbReference type="GO" id="GO:0004521">
    <property type="term" value="F:RNA endonuclease activity"/>
    <property type="evidence" value="ECO:0007669"/>
    <property type="project" value="UniProtKB-UniRule"/>
</dbReference>
<evidence type="ECO:0000256" key="1">
    <source>
        <dbReference type="ARBA" id="ARBA00010875"/>
    </source>
</evidence>
<evidence type="ECO:0000256" key="4">
    <source>
        <dbReference type="ARBA" id="ARBA00022759"/>
    </source>
</evidence>
<evidence type="ECO:0000256" key="2">
    <source>
        <dbReference type="ARBA" id="ARBA00022722"/>
    </source>
</evidence>